<dbReference type="Pfam" id="PF00089">
    <property type="entry name" value="Trypsin"/>
    <property type="match status" value="1"/>
</dbReference>
<evidence type="ECO:0000313" key="4">
    <source>
        <dbReference type="EMBL" id="KAH9365049.1"/>
    </source>
</evidence>
<feature type="region of interest" description="Disordered" evidence="2">
    <location>
        <begin position="12"/>
        <end position="42"/>
    </location>
</feature>
<dbReference type="InterPro" id="IPR009003">
    <property type="entry name" value="Peptidase_S1_PA"/>
</dbReference>
<feature type="domain" description="Peptidase S1" evidence="3">
    <location>
        <begin position="286"/>
        <end position="516"/>
    </location>
</feature>
<evidence type="ECO:0000313" key="5">
    <source>
        <dbReference type="Proteomes" id="UP000821853"/>
    </source>
</evidence>
<dbReference type="AlphaFoldDB" id="A0A9J6FS13"/>
<name>A0A9J6FS13_HAELO</name>
<reference evidence="4 5" key="1">
    <citation type="journal article" date="2020" name="Cell">
        <title>Large-Scale Comparative Analyses of Tick Genomes Elucidate Their Genetic Diversity and Vector Capacities.</title>
        <authorList>
            <consortium name="Tick Genome and Microbiome Consortium (TIGMIC)"/>
            <person name="Jia N."/>
            <person name="Wang J."/>
            <person name="Shi W."/>
            <person name="Du L."/>
            <person name="Sun Y."/>
            <person name="Zhan W."/>
            <person name="Jiang J.F."/>
            <person name="Wang Q."/>
            <person name="Zhang B."/>
            <person name="Ji P."/>
            <person name="Bell-Sakyi L."/>
            <person name="Cui X.M."/>
            <person name="Yuan T.T."/>
            <person name="Jiang B.G."/>
            <person name="Yang W.F."/>
            <person name="Lam T.T."/>
            <person name="Chang Q.C."/>
            <person name="Ding S.J."/>
            <person name="Wang X.J."/>
            <person name="Zhu J.G."/>
            <person name="Ruan X.D."/>
            <person name="Zhao L."/>
            <person name="Wei J.T."/>
            <person name="Ye R.Z."/>
            <person name="Que T.C."/>
            <person name="Du C.H."/>
            <person name="Zhou Y.H."/>
            <person name="Cheng J.X."/>
            <person name="Dai P.F."/>
            <person name="Guo W.B."/>
            <person name="Han X.H."/>
            <person name="Huang E.J."/>
            <person name="Li L.F."/>
            <person name="Wei W."/>
            <person name="Gao Y.C."/>
            <person name="Liu J.Z."/>
            <person name="Shao H.Z."/>
            <person name="Wang X."/>
            <person name="Wang C.C."/>
            <person name="Yang T.C."/>
            <person name="Huo Q.B."/>
            <person name="Li W."/>
            <person name="Chen H.Y."/>
            <person name="Chen S.E."/>
            <person name="Zhou L.G."/>
            <person name="Ni X.B."/>
            <person name="Tian J.H."/>
            <person name="Sheng Y."/>
            <person name="Liu T."/>
            <person name="Pan Y.S."/>
            <person name="Xia L.Y."/>
            <person name="Li J."/>
            <person name="Zhao F."/>
            <person name="Cao W.C."/>
        </authorList>
    </citation>
    <scope>NUCLEOTIDE SEQUENCE [LARGE SCALE GENOMIC DNA]</scope>
    <source>
        <strain evidence="4">HaeL-2018</strain>
    </source>
</reference>
<dbReference type="OrthoDB" id="6656697at2759"/>
<dbReference type="PANTHER" id="PTHR24250:SF50">
    <property type="entry name" value="PEPTIDASE S1 DOMAIN-CONTAINING PROTEIN"/>
    <property type="match status" value="1"/>
</dbReference>
<comment type="caution">
    <text evidence="4">The sequence shown here is derived from an EMBL/GenBank/DDBJ whole genome shotgun (WGS) entry which is preliminary data.</text>
</comment>
<dbReference type="InterPro" id="IPR001254">
    <property type="entry name" value="Trypsin_dom"/>
</dbReference>
<dbReference type="SUPFAM" id="SSF50494">
    <property type="entry name" value="Trypsin-like serine proteases"/>
    <property type="match status" value="1"/>
</dbReference>
<proteinExistence type="predicted"/>
<dbReference type="GO" id="GO:0006508">
    <property type="term" value="P:proteolysis"/>
    <property type="evidence" value="ECO:0007669"/>
    <property type="project" value="InterPro"/>
</dbReference>
<evidence type="ECO:0000256" key="2">
    <source>
        <dbReference type="SAM" id="MobiDB-lite"/>
    </source>
</evidence>
<dbReference type="InterPro" id="IPR043504">
    <property type="entry name" value="Peptidase_S1_PA_chymotrypsin"/>
</dbReference>
<dbReference type="Proteomes" id="UP000821853">
    <property type="component" value="Unassembled WGS sequence"/>
</dbReference>
<sequence length="516" mass="56274">MLDWTTDFVLDDYRPKKPQPLGPNSLNSESDSPLYAPENSDAPIGERLPRTLALPNGAAGSLRAGDGKLDLPVRLLAPGVGRRALVNQTCGRKFSLSRFPFLLNGRKAASFSEEPVLPLGPAENCRYNRDNRFKEATFSRWMPSQSRRTRNSGRPHMIALHHGQGQGGRYSKIENSASVGQRGDTSRQKLMTDKPIHAGSDHKIPEQAYASTTQREMGLRNSLAVCCCLLLVGGGLVHGAPQKPATSSSSTTEATGNAEEVYGCMCVPKDECKDDTVDSKDKPPEVPGGGSCGPEQVCCFHLIVRTEKTVETHSYIFPQPEVQTALAQKGEFPWQAMLFSTEEEFLCSGVIVGPKTVLSTADCVHKFQGDKASKLFVRLGVLDRSVLENSPIHQNYTVDKVIVHPKFRSAQIRNVAVIKLREEVATTPTIGRIVLAEPKEGSFVGSQCVISGWGKNLKRMCSFSHLDGIGSQPLAVLIISRDFFPFSLREGHRIRLFSGCTMNDAGENTQAAVAVP</sequence>
<dbReference type="VEuPathDB" id="VectorBase:HLOH_044775"/>
<keyword evidence="1" id="KW-1015">Disulfide bond</keyword>
<dbReference type="PANTHER" id="PTHR24250">
    <property type="entry name" value="CHYMOTRYPSIN-RELATED"/>
    <property type="match status" value="1"/>
</dbReference>
<keyword evidence="5" id="KW-1185">Reference proteome</keyword>
<dbReference type="SMART" id="SM00020">
    <property type="entry name" value="Tryp_SPc"/>
    <property type="match status" value="1"/>
</dbReference>
<feature type="compositionally biased region" description="Polar residues" evidence="2">
    <location>
        <begin position="22"/>
        <end position="31"/>
    </location>
</feature>
<protein>
    <recommendedName>
        <fullName evidence="3">Peptidase S1 domain-containing protein</fullName>
    </recommendedName>
</protein>
<dbReference type="EMBL" id="JABSTR010000003">
    <property type="protein sequence ID" value="KAH9365049.1"/>
    <property type="molecule type" value="Genomic_DNA"/>
</dbReference>
<dbReference type="Gene3D" id="2.40.10.10">
    <property type="entry name" value="Trypsin-like serine proteases"/>
    <property type="match status" value="1"/>
</dbReference>
<gene>
    <name evidence="4" type="ORF">HPB48_007772</name>
</gene>
<accession>A0A9J6FS13</accession>
<dbReference type="GO" id="GO:0004252">
    <property type="term" value="F:serine-type endopeptidase activity"/>
    <property type="evidence" value="ECO:0007669"/>
    <property type="project" value="InterPro"/>
</dbReference>
<dbReference type="PROSITE" id="PS50240">
    <property type="entry name" value="TRYPSIN_DOM"/>
    <property type="match status" value="1"/>
</dbReference>
<evidence type="ECO:0000259" key="3">
    <source>
        <dbReference type="PROSITE" id="PS50240"/>
    </source>
</evidence>
<organism evidence="4 5">
    <name type="scientific">Haemaphysalis longicornis</name>
    <name type="common">Bush tick</name>
    <dbReference type="NCBI Taxonomy" id="44386"/>
    <lineage>
        <taxon>Eukaryota</taxon>
        <taxon>Metazoa</taxon>
        <taxon>Ecdysozoa</taxon>
        <taxon>Arthropoda</taxon>
        <taxon>Chelicerata</taxon>
        <taxon>Arachnida</taxon>
        <taxon>Acari</taxon>
        <taxon>Parasitiformes</taxon>
        <taxon>Ixodida</taxon>
        <taxon>Ixodoidea</taxon>
        <taxon>Ixodidae</taxon>
        <taxon>Haemaphysalinae</taxon>
        <taxon>Haemaphysalis</taxon>
    </lineage>
</organism>
<evidence type="ECO:0000256" key="1">
    <source>
        <dbReference type="ARBA" id="ARBA00023157"/>
    </source>
</evidence>